<evidence type="ECO:0000313" key="3">
    <source>
        <dbReference type="Proteomes" id="UP000245812"/>
    </source>
</evidence>
<accession>A0A316IKR6</accession>
<dbReference type="Proteomes" id="UP000245812">
    <property type="component" value="Unassembled WGS sequence"/>
</dbReference>
<dbReference type="PANTHER" id="PTHR38477:SF1">
    <property type="entry name" value="MUREIN L,D-TRANSPEPTIDASE CATALYTIC DOMAIN FAMILY PROTEIN"/>
    <property type="match status" value="1"/>
</dbReference>
<protein>
    <submittedName>
        <fullName evidence="2">L,D-transpeptidase-like protein</fullName>
    </submittedName>
</protein>
<comment type="caution">
    <text evidence="2">The sequence shown here is derived from an EMBL/GenBank/DDBJ whole genome shotgun (WGS) entry which is preliminary data.</text>
</comment>
<dbReference type="PANTHER" id="PTHR38477">
    <property type="entry name" value="HYPOTHETICAL EXPORTED PROTEIN"/>
    <property type="match status" value="1"/>
</dbReference>
<dbReference type="EMBL" id="QGHC01000006">
    <property type="protein sequence ID" value="PWK87782.1"/>
    <property type="molecule type" value="Genomic_DNA"/>
</dbReference>
<proteinExistence type="predicted"/>
<feature type="signal peptide" evidence="1">
    <location>
        <begin position="1"/>
        <end position="23"/>
    </location>
</feature>
<organism evidence="2 3">
    <name type="scientific">Fulvimonas soli</name>
    <dbReference type="NCBI Taxonomy" id="155197"/>
    <lineage>
        <taxon>Bacteria</taxon>
        <taxon>Pseudomonadati</taxon>
        <taxon>Pseudomonadota</taxon>
        <taxon>Gammaproteobacteria</taxon>
        <taxon>Lysobacterales</taxon>
        <taxon>Rhodanobacteraceae</taxon>
        <taxon>Fulvimonas</taxon>
    </lineage>
</organism>
<keyword evidence="1" id="KW-0732">Signal</keyword>
<dbReference type="RefSeq" id="WP_109723587.1">
    <property type="nucleotide sequence ID" value="NZ_MSZV01000034.1"/>
</dbReference>
<dbReference type="AlphaFoldDB" id="A0A316IKR6"/>
<keyword evidence="3" id="KW-1185">Reference proteome</keyword>
<feature type="chain" id="PRO_5016241523" evidence="1">
    <location>
        <begin position="24"/>
        <end position="265"/>
    </location>
</feature>
<evidence type="ECO:0000313" key="2">
    <source>
        <dbReference type="EMBL" id="PWK87782.1"/>
    </source>
</evidence>
<name>A0A316IKR6_9GAMM</name>
<dbReference type="Pfam" id="PF13645">
    <property type="entry name" value="YkuD_2"/>
    <property type="match status" value="1"/>
</dbReference>
<evidence type="ECO:0000256" key="1">
    <source>
        <dbReference type="SAM" id="SignalP"/>
    </source>
</evidence>
<gene>
    <name evidence="2" type="ORF">C7456_106275</name>
</gene>
<reference evidence="2 3" key="1">
    <citation type="submission" date="2018-05" db="EMBL/GenBank/DDBJ databases">
        <title>Genomic Encyclopedia of Type Strains, Phase IV (KMG-IV): sequencing the most valuable type-strain genomes for metagenomic binning, comparative biology and taxonomic classification.</title>
        <authorList>
            <person name="Goeker M."/>
        </authorList>
    </citation>
    <scope>NUCLEOTIDE SEQUENCE [LARGE SCALE GENOMIC DNA]</scope>
    <source>
        <strain evidence="2 3">DSM 14263</strain>
    </source>
</reference>
<sequence>MRNKYLALPVALALLASVSGKDAAAADAAGAAPSASRSRIPAEPSGDGLPAATQLARLAPAADPRVLDLALAAMRCAQAGGVGRDARRLAVIDYSRSSLRPRLWVFDLAADRLLYEEVVAHGQGSGGDVPTRFSNDDNSHASSLGLFVTRDTYVGHNGYSLRLQGLDPGFNDAAMARAIVMHGAAYVNPAAGRQMGRLGRSWGCPALRSAVARPIIDVMKGGQFVFSYYPDQAWLARSALLKCAAARGKAAVTAERRGTARNGSA</sequence>
<dbReference type="OrthoDB" id="9815195at2"/>
<dbReference type="InterPro" id="IPR032676">
    <property type="entry name" value="YkuD_2"/>
</dbReference>